<evidence type="ECO:0000256" key="3">
    <source>
        <dbReference type="ARBA" id="ARBA00023274"/>
    </source>
</evidence>
<dbReference type="GeneID" id="30679992"/>
<dbReference type="PRINTS" id="PR00971">
    <property type="entry name" value="RIBOSOMALS10"/>
</dbReference>
<dbReference type="EMBL" id="CP006867">
    <property type="protein sequence ID" value="ALU11604.1"/>
    <property type="molecule type" value="Genomic_DNA"/>
</dbReference>
<dbReference type="KEGG" id="iis:EYM_02995"/>
<evidence type="ECO:0000313" key="8">
    <source>
        <dbReference type="Proteomes" id="UP000060778"/>
    </source>
</evidence>
<accession>A0A0U2U619</accession>
<organism evidence="7 8">
    <name type="scientific">Ignicoccus islandicus DSM 13165</name>
    <dbReference type="NCBI Taxonomy" id="940295"/>
    <lineage>
        <taxon>Archaea</taxon>
        <taxon>Thermoproteota</taxon>
        <taxon>Thermoprotei</taxon>
        <taxon>Desulfurococcales</taxon>
        <taxon>Desulfurococcaceae</taxon>
        <taxon>Ignicoccus</taxon>
    </lineage>
</organism>
<dbReference type="STRING" id="940295.EYM_02995"/>
<keyword evidence="3 5" id="KW-0687">Ribonucleoprotein</keyword>
<dbReference type="GO" id="GO:0000049">
    <property type="term" value="F:tRNA binding"/>
    <property type="evidence" value="ECO:0007669"/>
    <property type="project" value="UniProtKB-UniRule"/>
</dbReference>
<dbReference type="HAMAP" id="MF_00508">
    <property type="entry name" value="Ribosomal_uS10"/>
    <property type="match status" value="1"/>
</dbReference>
<evidence type="ECO:0000256" key="1">
    <source>
        <dbReference type="ARBA" id="ARBA00007102"/>
    </source>
</evidence>
<dbReference type="InterPro" id="IPR018268">
    <property type="entry name" value="Ribosomal_uS10_CS"/>
</dbReference>
<protein>
    <recommendedName>
        <fullName evidence="4 5">Small ribosomal subunit protein uS10</fullName>
    </recommendedName>
</protein>
<dbReference type="InterPro" id="IPR001848">
    <property type="entry name" value="Ribosomal_uS10"/>
</dbReference>
<dbReference type="PANTHER" id="PTHR11700">
    <property type="entry name" value="30S RIBOSOMAL PROTEIN S10 FAMILY MEMBER"/>
    <property type="match status" value="1"/>
</dbReference>
<evidence type="ECO:0000256" key="4">
    <source>
        <dbReference type="ARBA" id="ARBA00035162"/>
    </source>
</evidence>
<dbReference type="GO" id="GO:0006412">
    <property type="term" value="P:translation"/>
    <property type="evidence" value="ECO:0007669"/>
    <property type="project" value="UniProtKB-UniRule"/>
</dbReference>
<evidence type="ECO:0000313" key="7">
    <source>
        <dbReference type="EMBL" id="ALU11604.1"/>
    </source>
</evidence>
<dbReference type="NCBIfam" id="TIGR01049">
    <property type="entry name" value="rpsJ_bact"/>
    <property type="match status" value="1"/>
</dbReference>
<dbReference type="NCBIfam" id="TIGR01046">
    <property type="entry name" value="uS10_euk_arch"/>
    <property type="match status" value="1"/>
</dbReference>
<dbReference type="FunFam" id="3.30.70.600:FF:000004">
    <property type="entry name" value="30S ribosomal protein S10"/>
    <property type="match status" value="1"/>
</dbReference>
<dbReference type="Gene3D" id="3.30.70.600">
    <property type="entry name" value="Ribosomal protein S10 domain"/>
    <property type="match status" value="1"/>
</dbReference>
<keyword evidence="8" id="KW-1185">Reference proteome</keyword>
<dbReference type="GO" id="GO:0015935">
    <property type="term" value="C:small ribosomal subunit"/>
    <property type="evidence" value="ECO:0007669"/>
    <property type="project" value="UniProtKB-UniRule"/>
</dbReference>
<keyword evidence="2 5" id="KW-0689">Ribosomal protein</keyword>
<dbReference type="PROSITE" id="PS00361">
    <property type="entry name" value="RIBOSOMAL_S10"/>
    <property type="match status" value="1"/>
</dbReference>
<dbReference type="InterPro" id="IPR027486">
    <property type="entry name" value="Ribosomal_uS10_dom"/>
</dbReference>
<name>A0A0U2U619_9CREN</name>
<dbReference type="InterPro" id="IPR036838">
    <property type="entry name" value="Ribosomal_uS10_dom_sf"/>
</dbReference>
<reference evidence="7 8" key="1">
    <citation type="submission" date="2013-11" db="EMBL/GenBank/DDBJ databases">
        <title>Comparative genomics of Ignicoccus.</title>
        <authorList>
            <person name="Podar M."/>
        </authorList>
    </citation>
    <scope>NUCLEOTIDE SEQUENCE [LARGE SCALE GENOMIC DNA]</scope>
    <source>
        <strain evidence="7 8">DSM 13165</strain>
    </source>
</reference>
<evidence type="ECO:0000256" key="2">
    <source>
        <dbReference type="ARBA" id="ARBA00022980"/>
    </source>
</evidence>
<dbReference type="InterPro" id="IPR005729">
    <property type="entry name" value="Ribosomal_uS10_euk/arc"/>
</dbReference>
<sequence>MANVARIRLWSTDVRALDAVAKQIKETASSLGVKVRGPIPLPTKRLEISTLRLPHGEGTKVYEHWEMRIHKRLIDVELNEKVMRSIMRIRVPSNVYIEIQLKRR</sequence>
<dbReference type="GO" id="GO:0003735">
    <property type="term" value="F:structural constituent of ribosome"/>
    <property type="evidence" value="ECO:0007669"/>
    <property type="project" value="UniProtKB-UniRule"/>
</dbReference>
<proteinExistence type="inferred from homology"/>
<gene>
    <name evidence="7" type="primary">rps10p</name>
    <name evidence="5" type="synonym">rps10</name>
    <name evidence="7" type="ORF">EYM_02995</name>
</gene>
<dbReference type="RefSeq" id="WP_075049589.1">
    <property type="nucleotide sequence ID" value="NZ_CP006867.1"/>
</dbReference>
<comment type="subunit">
    <text evidence="5">Part of the 30S ribosomal subunit.</text>
</comment>
<dbReference type="AlphaFoldDB" id="A0A0U2U619"/>
<dbReference type="SUPFAM" id="SSF54999">
    <property type="entry name" value="Ribosomal protein S10"/>
    <property type="match status" value="1"/>
</dbReference>
<dbReference type="Proteomes" id="UP000060778">
    <property type="component" value="Chromosome"/>
</dbReference>
<evidence type="ECO:0000259" key="6">
    <source>
        <dbReference type="SMART" id="SM01403"/>
    </source>
</evidence>
<dbReference type="OrthoDB" id="371736at2157"/>
<evidence type="ECO:0000256" key="5">
    <source>
        <dbReference type="HAMAP-Rule" id="MF_00508"/>
    </source>
</evidence>
<dbReference type="Pfam" id="PF00338">
    <property type="entry name" value="Ribosomal_S10"/>
    <property type="match status" value="1"/>
</dbReference>
<comment type="similarity">
    <text evidence="1 5">Belongs to the universal ribosomal protein uS10 family.</text>
</comment>
<comment type="function">
    <text evidence="5">Involved in the binding of tRNA to the ribosomes.</text>
</comment>
<feature type="domain" description="Small ribosomal subunit protein uS10" evidence="6">
    <location>
        <begin position="6"/>
        <end position="100"/>
    </location>
</feature>
<dbReference type="SMART" id="SM01403">
    <property type="entry name" value="Ribosomal_S10"/>
    <property type="match status" value="1"/>
</dbReference>